<feature type="domain" description="Band 7" evidence="8">
    <location>
        <begin position="143"/>
        <end position="303"/>
    </location>
</feature>
<feature type="transmembrane region" description="Helical" evidence="7">
    <location>
        <begin position="127"/>
        <end position="146"/>
    </location>
</feature>
<dbReference type="InterPro" id="IPR010201">
    <property type="entry name" value="HflK"/>
</dbReference>
<proteinExistence type="inferred from homology"/>
<dbReference type="InterPro" id="IPR001972">
    <property type="entry name" value="Stomatin_HflK_fam"/>
</dbReference>
<evidence type="ECO:0000313" key="9">
    <source>
        <dbReference type="EMBL" id="PJE79217.1"/>
    </source>
</evidence>
<dbReference type="NCBIfam" id="TIGR01933">
    <property type="entry name" value="hflK"/>
    <property type="match status" value="1"/>
</dbReference>
<sequence length="452" mass="50441">MVPTQSCFLYTVLIIAGSPTLFSSGESVKKKVYVAIGLESGFRIRENAVLIADVATFDTDSTETYMAWNEPDGNNQDPWTGGNKGKKQGPPNLDDVFRNLLDKINGVFGGKPTGNGRRNNTGGSSSILFIGILVVLVIAYLWKAIYTVDEKERAVVLRFGEYHETVGPGLHMYFPGIDEKFQEKVTEYRTYNLRQQMLTEDENIVEVSMSVQYNISNIRDYVLKVARPLISLEEATQSALRHVVGSSEMHQVLTEGRESMGAEVRDRLQTYLDNYGTGLNVGKVNVETAQPPKEVQTAFDDVIRAREDEERAKNKAEAYANKVVPEARGQAQRMLEEANGYREEVVSRAKGEADRFSQLLGEYRQAPNVTRERLYLETMEEVLGKSSKVLVDVKGGNNMIYLPLDKLNQGKDSGAALTRELSAKELNDITSKVAEELNRRVSSARNTGRSSR</sequence>
<keyword evidence="9" id="KW-0645">Protease</keyword>
<dbReference type="PRINTS" id="PR00721">
    <property type="entry name" value="STOMATIN"/>
</dbReference>
<dbReference type="GO" id="GO:0006508">
    <property type="term" value="P:proteolysis"/>
    <property type="evidence" value="ECO:0007669"/>
    <property type="project" value="UniProtKB-KW"/>
</dbReference>
<comment type="similarity">
    <text evidence="2">Belongs to the band 7/mec-2 family. HflK subfamily.</text>
</comment>
<evidence type="ECO:0000256" key="3">
    <source>
        <dbReference type="ARBA" id="ARBA00022692"/>
    </source>
</evidence>
<dbReference type="EMBL" id="NSIT01000086">
    <property type="protein sequence ID" value="PJE79217.1"/>
    <property type="molecule type" value="Genomic_DNA"/>
</dbReference>
<evidence type="ECO:0000259" key="8">
    <source>
        <dbReference type="SMART" id="SM00244"/>
    </source>
</evidence>
<dbReference type="CDD" id="cd03404">
    <property type="entry name" value="SPFH_HflK"/>
    <property type="match status" value="1"/>
</dbReference>
<dbReference type="AlphaFoldDB" id="A0A2H9T7L6"/>
<protein>
    <submittedName>
        <fullName evidence="9">Modulator of FtsH protease HflK</fullName>
    </submittedName>
</protein>
<comment type="caution">
    <text evidence="9">The sequence shown here is derived from an EMBL/GenBank/DDBJ whole genome shotgun (WGS) entry which is preliminary data.</text>
</comment>
<evidence type="ECO:0000256" key="5">
    <source>
        <dbReference type="ARBA" id="ARBA00023136"/>
    </source>
</evidence>
<dbReference type="SMART" id="SM00244">
    <property type="entry name" value="PHB"/>
    <property type="match status" value="1"/>
</dbReference>
<dbReference type="SUPFAM" id="SSF117892">
    <property type="entry name" value="Band 7/SPFH domain"/>
    <property type="match status" value="1"/>
</dbReference>
<evidence type="ECO:0000256" key="1">
    <source>
        <dbReference type="ARBA" id="ARBA00004370"/>
    </source>
</evidence>
<keyword evidence="5 7" id="KW-0472">Membrane</keyword>
<evidence type="ECO:0000256" key="2">
    <source>
        <dbReference type="ARBA" id="ARBA00006971"/>
    </source>
</evidence>
<dbReference type="GO" id="GO:0016020">
    <property type="term" value="C:membrane"/>
    <property type="evidence" value="ECO:0007669"/>
    <property type="project" value="UniProtKB-SubCell"/>
</dbReference>
<feature type="region of interest" description="Disordered" evidence="6">
    <location>
        <begin position="69"/>
        <end position="88"/>
    </location>
</feature>
<dbReference type="GO" id="GO:0008233">
    <property type="term" value="F:peptidase activity"/>
    <property type="evidence" value="ECO:0007669"/>
    <property type="project" value="UniProtKB-KW"/>
</dbReference>
<dbReference type="PANTHER" id="PTHR43327:SF2">
    <property type="entry name" value="MODULATOR OF FTSH PROTEASE HFLK"/>
    <property type="match status" value="1"/>
</dbReference>
<dbReference type="InterPro" id="IPR050710">
    <property type="entry name" value="Band7/mec-2_domain"/>
</dbReference>
<evidence type="ECO:0000256" key="7">
    <source>
        <dbReference type="SAM" id="Phobius"/>
    </source>
</evidence>
<dbReference type="InterPro" id="IPR020980">
    <property type="entry name" value="Membrane_HflK_N"/>
</dbReference>
<evidence type="ECO:0000256" key="4">
    <source>
        <dbReference type="ARBA" id="ARBA00022989"/>
    </source>
</evidence>
<dbReference type="InterPro" id="IPR001107">
    <property type="entry name" value="Band_7"/>
</dbReference>
<comment type="subcellular location">
    <subcellularLocation>
        <location evidence="1">Membrane</location>
    </subcellularLocation>
</comment>
<dbReference type="Pfam" id="PF12221">
    <property type="entry name" value="HflK_N"/>
    <property type="match status" value="1"/>
</dbReference>
<evidence type="ECO:0000256" key="6">
    <source>
        <dbReference type="SAM" id="MobiDB-lite"/>
    </source>
</evidence>
<reference evidence="9" key="1">
    <citation type="journal article" date="2017" name="Appl. Environ. Microbiol.">
        <title>Molecular characterization of an Endozoicomonas-like organism causing infection in king scallop Pecten maximus L.</title>
        <authorList>
            <person name="Cano I."/>
            <person name="van Aerle R."/>
            <person name="Ross S."/>
            <person name="Verner-Jeffreys D.W."/>
            <person name="Paley R.K."/>
            <person name="Rimmer G."/>
            <person name="Ryder D."/>
            <person name="Hooper P."/>
            <person name="Stone D."/>
            <person name="Feist S.W."/>
        </authorList>
    </citation>
    <scope>NUCLEOTIDE SEQUENCE</scope>
</reference>
<dbReference type="Gene3D" id="3.30.479.30">
    <property type="entry name" value="Band 7 domain"/>
    <property type="match status" value="1"/>
</dbReference>
<keyword evidence="3 7" id="KW-0812">Transmembrane</keyword>
<keyword evidence="9" id="KW-0378">Hydrolase</keyword>
<organism evidence="9">
    <name type="scientific">invertebrate metagenome</name>
    <dbReference type="NCBI Taxonomy" id="1711999"/>
    <lineage>
        <taxon>unclassified sequences</taxon>
        <taxon>metagenomes</taxon>
        <taxon>organismal metagenomes</taxon>
    </lineage>
</organism>
<accession>A0A2H9T7L6</accession>
<name>A0A2H9T7L6_9ZZZZ</name>
<gene>
    <name evidence="9" type="primary">hflK</name>
    <name evidence="9" type="ORF">CI610_01812</name>
</gene>
<keyword evidence="4 7" id="KW-1133">Transmembrane helix</keyword>
<dbReference type="Pfam" id="PF01145">
    <property type="entry name" value="Band_7"/>
    <property type="match status" value="1"/>
</dbReference>
<dbReference type="InterPro" id="IPR036013">
    <property type="entry name" value="Band_7/SPFH_dom_sf"/>
</dbReference>
<dbReference type="PANTHER" id="PTHR43327">
    <property type="entry name" value="STOMATIN-LIKE PROTEIN 2, MITOCHONDRIAL"/>
    <property type="match status" value="1"/>
</dbReference>